<reference evidence="2" key="1">
    <citation type="submission" date="2015-07" db="EMBL/GenBank/DDBJ databases">
        <title>Draft genome sequence of a Pseudoalteromonas rubra strain, OCN096, isolated from Kaneohe Bay, Oahu, Hawaii.</title>
        <authorList>
            <person name="Beurmann S."/>
            <person name="Ushijima B."/>
            <person name="Belcaid M."/>
            <person name="Callahan S.M."/>
            <person name="Aeby G.S."/>
        </authorList>
    </citation>
    <scope>NUCLEOTIDE SEQUENCE [LARGE SCALE GENOMIC DNA]</scope>
    <source>
        <strain evidence="2">OCN096</strain>
    </source>
</reference>
<gene>
    <name evidence="1" type="ORF">AC626_02530</name>
</gene>
<dbReference type="AlphaFoldDB" id="A0A0L0EWM9"/>
<dbReference type="Proteomes" id="UP000036850">
    <property type="component" value="Unassembled WGS sequence"/>
</dbReference>
<name>A0A0L0EWM9_9GAMM</name>
<organism evidence="1 2">
    <name type="scientific">Pseudoalteromonas rubra</name>
    <dbReference type="NCBI Taxonomy" id="43658"/>
    <lineage>
        <taxon>Bacteria</taxon>
        <taxon>Pseudomonadati</taxon>
        <taxon>Pseudomonadota</taxon>
        <taxon>Gammaproteobacteria</taxon>
        <taxon>Alteromonadales</taxon>
        <taxon>Pseudoalteromonadaceae</taxon>
        <taxon>Pseudoalteromonas</taxon>
    </lineage>
</organism>
<evidence type="ECO:0000313" key="2">
    <source>
        <dbReference type="Proteomes" id="UP000036850"/>
    </source>
</evidence>
<dbReference type="PATRIC" id="fig|43658.6.peg.2100"/>
<evidence type="ECO:0000313" key="1">
    <source>
        <dbReference type="EMBL" id="KNC68851.1"/>
    </source>
</evidence>
<dbReference type="EMBL" id="LFZX01000009">
    <property type="protein sequence ID" value="KNC68851.1"/>
    <property type="molecule type" value="Genomic_DNA"/>
</dbReference>
<protein>
    <submittedName>
        <fullName evidence="1">Uncharacterized protein</fullName>
    </submittedName>
</protein>
<proteinExistence type="predicted"/>
<sequence length="80" mass="8912">MNVLTAPVAITGTSFAEHSAPQFIYREGKSVFGLQMPLVEAQQQFSIYGLWSSLFGEDEQSEPLPLAQPVTLDVLWKQEL</sequence>
<accession>A0A0L0EWM9</accession>
<comment type="caution">
    <text evidence="1">The sequence shown here is derived from an EMBL/GenBank/DDBJ whole genome shotgun (WGS) entry which is preliminary data.</text>
</comment>